<dbReference type="PANTHER" id="PTHR43420">
    <property type="entry name" value="ACETYLTRANSFERASE"/>
    <property type="match status" value="1"/>
</dbReference>
<dbReference type="CDD" id="cd04301">
    <property type="entry name" value="NAT_SF"/>
    <property type="match status" value="1"/>
</dbReference>
<feature type="non-terminal residue" evidence="4">
    <location>
        <position position="1"/>
    </location>
</feature>
<keyword evidence="1 4" id="KW-0808">Transferase</keyword>
<dbReference type="InterPro" id="IPR050680">
    <property type="entry name" value="YpeA/RimI_acetyltransf"/>
</dbReference>
<protein>
    <submittedName>
        <fullName evidence="4">GNAT family N-acetyltransferase</fullName>
    </submittedName>
</protein>
<keyword evidence="2" id="KW-0012">Acyltransferase</keyword>
<dbReference type="InterPro" id="IPR016181">
    <property type="entry name" value="Acyl_CoA_acyltransferase"/>
</dbReference>
<proteinExistence type="predicted"/>
<gene>
    <name evidence="4" type="ORF">EY666_19930</name>
</gene>
<evidence type="ECO:0000313" key="5">
    <source>
        <dbReference type="Proteomes" id="UP000305511"/>
    </source>
</evidence>
<dbReference type="Pfam" id="PF00583">
    <property type="entry name" value="Acetyltransf_1"/>
    <property type="match status" value="1"/>
</dbReference>
<feature type="domain" description="N-acetyltransferase" evidence="3">
    <location>
        <begin position="1"/>
        <end position="98"/>
    </location>
</feature>
<dbReference type="RefSeq" id="WP_137274646.1">
    <property type="nucleotide sequence ID" value="NZ_SIYF01000795.1"/>
</dbReference>
<dbReference type="Gene3D" id="3.40.630.30">
    <property type="match status" value="1"/>
</dbReference>
<evidence type="ECO:0000256" key="1">
    <source>
        <dbReference type="ARBA" id="ARBA00022679"/>
    </source>
</evidence>
<dbReference type="InterPro" id="IPR000182">
    <property type="entry name" value="GNAT_dom"/>
</dbReference>
<dbReference type="PANTHER" id="PTHR43420:SF47">
    <property type="entry name" value="N-ACETYLTRANSFERASE DOMAIN-CONTAINING PROTEIN"/>
    <property type="match status" value="1"/>
</dbReference>
<dbReference type="PROSITE" id="PS51186">
    <property type="entry name" value="GNAT"/>
    <property type="match status" value="1"/>
</dbReference>
<comment type="caution">
    <text evidence="4">The sequence shown here is derived from an EMBL/GenBank/DDBJ whole genome shotgun (WGS) entry which is preliminary data.</text>
</comment>
<dbReference type="Proteomes" id="UP000305511">
    <property type="component" value="Unassembled WGS sequence"/>
</dbReference>
<evidence type="ECO:0000256" key="2">
    <source>
        <dbReference type="ARBA" id="ARBA00023315"/>
    </source>
</evidence>
<evidence type="ECO:0000313" key="4">
    <source>
        <dbReference type="EMBL" id="TKK55099.1"/>
    </source>
</evidence>
<organism evidence="4 5">
    <name type="scientific">Enterococcus faecalis</name>
    <name type="common">Streptococcus faecalis</name>
    <dbReference type="NCBI Taxonomy" id="1351"/>
    <lineage>
        <taxon>Bacteria</taxon>
        <taxon>Bacillati</taxon>
        <taxon>Bacillota</taxon>
        <taxon>Bacilli</taxon>
        <taxon>Lactobacillales</taxon>
        <taxon>Enterococcaceae</taxon>
        <taxon>Enterococcus</taxon>
    </lineage>
</organism>
<reference evidence="4 5" key="1">
    <citation type="submission" date="2019-02" db="EMBL/GenBank/DDBJ databases">
        <title>Bacteria dissemination in different level of health care in South Africa: the effectiveness of infections prevention and control.</title>
        <authorList>
            <person name="Shobo C."/>
            <person name="Amoako D.G."/>
            <person name="Allam M."/>
            <person name="Ismail A."/>
            <person name="Bester L.A."/>
            <person name="Essack S.Y."/>
        </authorList>
    </citation>
    <scope>NUCLEOTIDE SEQUENCE [LARGE SCALE GENOMIC DNA]</scope>
    <source>
        <strain evidence="4 5">2SIL2</strain>
    </source>
</reference>
<dbReference type="AlphaFoldDB" id="A0A4U3K2J1"/>
<dbReference type="EMBL" id="SIYF01000795">
    <property type="protein sequence ID" value="TKK55099.1"/>
    <property type="molecule type" value="Genomic_DNA"/>
</dbReference>
<evidence type="ECO:0000259" key="3">
    <source>
        <dbReference type="PROSITE" id="PS51186"/>
    </source>
</evidence>
<dbReference type="GO" id="GO:0016747">
    <property type="term" value="F:acyltransferase activity, transferring groups other than amino-acyl groups"/>
    <property type="evidence" value="ECO:0007669"/>
    <property type="project" value="InterPro"/>
</dbReference>
<dbReference type="SUPFAM" id="SSF55729">
    <property type="entry name" value="Acyl-CoA N-acyltransferases (Nat)"/>
    <property type="match status" value="1"/>
</dbReference>
<accession>A0A4U3K2J1</accession>
<sequence>MKLNRERAQTEPMGPEKLEVERLYILPAFKGKKLGTQLLELAEEKAREFGKKALWLGVWEHNDAARAFYKTIGYGYYSQHSFFMGDDEQTDFILLKEL</sequence>
<name>A0A4U3K2J1_ENTFL</name>